<gene>
    <name evidence="3" type="ORF">RHGRI_030948</name>
</gene>
<proteinExistence type="predicted"/>
<sequence>MKKFEEENAELKRYIVENEEEIDSPMNLVQKLSGEVQQLSTQNQEAIKRSEELVNLSTLSRRNEWHQQLIVLSLLVICIAMFYKYCNVVPNGKFLALP</sequence>
<keyword evidence="4" id="KW-1185">Reference proteome</keyword>
<feature type="transmembrane region" description="Helical" evidence="2">
    <location>
        <begin position="65"/>
        <end position="83"/>
    </location>
</feature>
<evidence type="ECO:0000256" key="1">
    <source>
        <dbReference type="SAM" id="Coils"/>
    </source>
</evidence>
<keyword evidence="2" id="KW-0472">Membrane</keyword>
<evidence type="ECO:0000313" key="4">
    <source>
        <dbReference type="Proteomes" id="UP000823749"/>
    </source>
</evidence>
<keyword evidence="1" id="KW-0175">Coiled coil</keyword>
<name>A0AAV6I8G0_9ERIC</name>
<accession>A0AAV6I8G0</accession>
<dbReference type="EMBL" id="JACTNZ010000011">
    <property type="protein sequence ID" value="KAG5524125.1"/>
    <property type="molecule type" value="Genomic_DNA"/>
</dbReference>
<reference evidence="3" key="1">
    <citation type="submission" date="2020-08" db="EMBL/GenBank/DDBJ databases">
        <title>Plant Genome Project.</title>
        <authorList>
            <person name="Zhang R.-G."/>
        </authorList>
    </citation>
    <scope>NUCLEOTIDE SEQUENCE</scope>
    <source>
        <strain evidence="3">WSP0</strain>
        <tissue evidence="3">Leaf</tissue>
    </source>
</reference>
<keyword evidence="2" id="KW-0812">Transmembrane</keyword>
<feature type="coiled-coil region" evidence="1">
    <location>
        <begin position="1"/>
        <end position="56"/>
    </location>
</feature>
<dbReference type="AlphaFoldDB" id="A0AAV6I8G0"/>
<keyword evidence="2" id="KW-1133">Transmembrane helix</keyword>
<comment type="caution">
    <text evidence="3">The sequence shown here is derived from an EMBL/GenBank/DDBJ whole genome shotgun (WGS) entry which is preliminary data.</text>
</comment>
<organism evidence="3 4">
    <name type="scientific">Rhododendron griersonianum</name>
    <dbReference type="NCBI Taxonomy" id="479676"/>
    <lineage>
        <taxon>Eukaryota</taxon>
        <taxon>Viridiplantae</taxon>
        <taxon>Streptophyta</taxon>
        <taxon>Embryophyta</taxon>
        <taxon>Tracheophyta</taxon>
        <taxon>Spermatophyta</taxon>
        <taxon>Magnoliopsida</taxon>
        <taxon>eudicotyledons</taxon>
        <taxon>Gunneridae</taxon>
        <taxon>Pentapetalae</taxon>
        <taxon>asterids</taxon>
        <taxon>Ericales</taxon>
        <taxon>Ericaceae</taxon>
        <taxon>Ericoideae</taxon>
        <taxon>Rhodoreae</taxon>
        <taxon>Rhododendron</taxon>
    </lineage>
</organism>
<evidence type="ECO:0000313" key="3">
    <source>
        <dbReference type="EMBL" id="KAG5524125.1"/>
    </source>
</evidence>
<dbReference type="Proteomes" id="UP000823749">
    <property type="component" value="Chromosome 11"/>
</dbReference>
<protein>
    <submittedName>
        <fullName evidence="3">Uncharacterized protein</fullName>
    </submittedName>
</protein>
<evidence type="ECO:0000256" key="2">
    <source>
        <dbReference type="SAM" id="Phobius"/>
    </source>
</evidence>